<dbReference type="Proteomes" id="UP001149074">
    <property type="component" value="Unassembled WGS sequence"/>
</dbReference>
<keyword evidence="3" id="KW-1185">Reference proteome</keyword>
<sequence>MYSRRGLTAASRLRVQLTRPHVATLEPLGQPQSVPPSDAMENSLEALTRSTPSRRPGHDERQTKHDSSDPPPVSPCPKLRQLCHDP</sequence>
<feature type="region of interest" description="Disordered" evidence="1">
    <location>
        <begin position="21"/>
        <end position="86"/>
    </location>
</feature>
<evidence type="ECO:0000313" key="3">
    <source>
        <dbReference type="Proteomes" id="UP001149074"/>
    </source>
</evidence>
<feature type="compositionally biased region" description="Basic and acidic residues" evidence="1">
    <location>
        <begin position="56"/>
        <end position="68"/>
    </location>
</feature>
<evidence type="ECO:0000256" key="1">
    <source>
        <dbReference type="SAM" id="MobiDB-lite"/>
    </source>
</evidence>
<gene>
    <name evidence="2" type="ORF">N7532_003976</name>
</gene>
<protein>
    <submittedName>
        <fullName evidence="2">Uncharacterized protein</fullName>
    </submittedName>
</protein>
<dbReference type="EMBL" id="JAPQKI010000004">
    <property type="protein sequence ID" value="KAJ5103447.1"/>
    <property type="molecule type" value="Genomic_DNA"/>
</dbReference>
<dbReference type="GeneID" id="81355449"/>
<organism evidence="2 3">
    <name type="scientific">Penicillium argentinense</name>
    <dbReference type="NCBI Taxonomy" id="1131581"/>
    <lineage>
        <taxon>Eukaryota</taxon>
        <taxon>Fungi</taxon>
        <taxon>Dikarya</taxon>
        <taxon>Ascomycota</taxon>
        <taxon>Pezizomycotina</taxon>
        <taxon>Eurotiomycetes</taxon>
        <taxon>Eurotiomycetidae</taxon>
        <taxon>Eurotiales</taxon>
        <taxon>Aspergillaceae</taxon>
        <taxon>Penicillium</taxon>
    </lineage>
</organism>
<reference evidence="2" key="1">
    <citation type="submission" date="2022-11" db="EMBL/GenBank/DDBJ databases">
        <authorList>
            <person name="Petersen C."/>
        </authorList>
    </citation>
    <scope>NUCLEOTIDE SEQUENCE</scope>
    <source>
        <strain evidence="2">IBT 30761</strain>
    </source>
</reference>
<proteinExistence type="predicted"/>
<dbReference type="AlphaFoldDB" id="A0A9W9FNZ6"/>
<accession>A0A9W9FNZ6</accession>
<evidence type="ECO:0000313" key="2">
    <source>
        <dbReference type="EMBL" id="KAJ5103447.1"/>
    </source>
</evidence>
<comment type="caution">
    <text evidence="2">The sequence shown here is derived from an EMBL/GenBank/DDBJ whole genome shotgun (WGS) entry which is preliminary data.</text>
</comment>
<name>A0A9W9FNZ6_9EURO</name>
<reference evidence="2" key="2">
    <citation type="journal article" date="2023" name="IMA Fungus">
        <title>Comparative genomic study of the Penicillium genus elucidates a diverse pangenome and 15 lateral gene transfer events.</title>
        <authorList>
            <person name="Petersen C."/>
            <person name="Sorensen T."/>
            <person name="Nielsen M.R."/>
            <person name="Sondergaard T.E."/>
            <person name="Sorensen J.L."/>
            <person name="Fitzpatrick D.A."/>
            <person name="Frisvad J.C."/>
            <person name="Nielsen K.L."/>
        </authorList>
    </citation>
    <scope>NUCLEOTIDE SEQUENCE</scope>
    <source>
        <strain evidence="2">IBT 30761</strain>
    </source>
</reference>
<dbReference type="RefSeq" id="XP_056476827.1">
    <property type="nucleotide sequence ID" value="XM_056616470.1"/>
</dbReference>